<feature type="repeat" description="WD" evidence="3">
    <location>
        <begin position="497"/>
        <end position="528"/>
    </location>
</feature>
<dbReference type="SMART" id="SM00220">
    <property type="entry name" value="S_TKc"/>
    <property type="match status" value="1"/>
</dbReference>
<accession>A0A328VFA8</accession>
<dbReference type="Gene3D" id="3.30.200.20">
    <property type="entry name" value="Phosphorylase Kinase, domain 1"/>
    <property type="match status" value="1"/>
</dbReference>
<dbReference type="PRINTS" id="PR00320">
    <property type="entry name" value="GPROTEINBRPT"/>
</dbReference>
<evidence type="ECO:0000313" key="7">
    <source>
        <dbReference type="Proteomes" id="UP000248706"/>
    </source>
</evidence>
<comment type="caution">
    <text evidence="6">The sequence shown here is derived from an EMBL/GenBank/DDBJ whole genome shotgun (WGS) entry which is preliminary data.</text>
</comment>
<dbReference type="PROSITE" id="PS50011">
    <property type="entry name" value="PROTEIN_KINASE_DOM"/>
    <property type="match status" value="1"/>
</dbReference>
<evidence type="ECO:0000256" key="1">
    <source>
        <dbReference type="ARBA" id="ARBA00022574"/>
    </source>
</evidence>
<keyword evidence="2" id="KW-0677">Repeat</keyword>
<dbReference type="PANTHER" id="PTHR19848">
    <property type="entry name" value="WD40 REPEAT PROTEIN"/>
    <property type="match status" value="1"/>
</dbReference>
<dbReference type="InterPro" id="IPR017441">
    <property type="entry name" value="Protein_kinase_ATP_BS"/>
</dbReference>
<dbReference type="CDD" id="cd00200">
    <property type="entry name" value="WD40"/>
    <property type="match status" value="1"/>
</dbReference>
<feature type="binding site" evidence="4">
    <location>
        <position position="102"/>
    </location>
    <ligand>
        <name>ATP</name>
        <dbReference type="ChEBI" id="CHEBI:30616"/>
    </ligand>
</feature>
<dbReference type="InterPro" id="IPR020472">
    <property type="entry name" value="WD40_PAC1"/>
</dbReference>
<keyword evidence="4" id="KW-0547">Nucleotide-binding</keyword>
<dbReference type="PROSITE" id="PS50294">
    <property type="entry name" value="WD_REPEATS_REGION"/>
    <property type="match status" value="6"/>
</dbReference>
<protein>
    <recommendedName>
        <fullName evidence="5">Protein kinase domain-containing protein</fullName>
    </recommendedName>
</protein>
<dbReference type="GO" id="GO:0005524">
    <property type="term" value="F:ATP binding"/>
    <property type="evidence" value="ECO:0007669"/>
    <property type="project" value="UniProtKB-UniRule"/>
</dbReference>
<dbReference type="GO" id="GO:0004672">
    <property type="term" value="F:protein kinase activity"/>
    <property type="evidence" value="ECO:0007669"/>
    <property type="project" value="InterPro"/>
</dbReference>
<dbReference type="Pfam" id="PF00400">
    <property type="entry name" value="WD40"/>
    <property type="match status" value="7"/>
</dbReference>
<dbReference type="Gene3D" id="2.130.10.10">
    <property type="entry name" value="YVTN repeat-like/Quinoprotein amine dehydrogenase"/>
    <property type="match status" value="3"/>
</dbReference>
<feature type="domain" description="Protein kinase" evidence="5">
    <location>
        <begin position="72"/>
        <end position="327"/>
    </location>
</feature>
<evidence type="ECO:0000256" key="3">
    <source>
        <dbReference type="PROSITE-ProRule" id="PRU00221"/>
    </source>
</evidence>
<sequence>MQGSFLLYCDICGAANRPQARFCFACGRPLQNGAPPSLVADQAQTASQTISAPTSPTTTGLLPSNALLRGRYQITAQVGKGGFGAVYRATDLMLARRTLAIKEMSQQSLSSKELQEATAAFQQEALLLAGLIHPNLPRIYDHFSENGRWYLVMDFIEGETLEERLSHTPNGRLPLDEVLRLGLQLCDVLGYLHSHQPPIIFRDLKPANIMLTRDGHLYLIDFGIARPFKPGQSKDTTALGSAGYAAPEQYGRAQSTPQTDIYALGATLHQLITGQDPSLSPFTFAPFLQQDADHRRLEALVMRMVQTEASRRPGSIQEVKAELESLLTQHLTVSGRPSASQYRPAPASASTAAPVVAPPTAPLITRCLYTGHHRNTSIYALAWFPDGHLLASGGADGSIQIWEALSGHLLRRCDGHRGSVYGLAWSPDGQRLASAGRDGTVRLWNPSTGDELTSYQGHTSYVYSVAWAPDGQFLASASQDGTVHVWAAASPWESSRYRGHWRSVKAVAWSPDGQRLASGGGDSLLRIWPRPTNRGRSFLTSWLLSRKEIRCYGQQQRINTIAWSRDGRYVAAGKTGGSVEIWESQHGRQQITYRRHKRAVYALSWRPRGSLLASGGRDGQVHCWQAIDGRQLFAYNSQQGFIYSLAWSPDGRYLACGGQDGSVYVWEIN</sequence>
<dbReference type="Pfam" id="PF00069">
    <property type="entry name" value="Pkinase"/>
    <property type="match status" value="1"/>
</dbReference>
<keyword evidence="4" id="KW-0067">ATP-binding</keyword>
<evidence type="ECO:0000256" key="4">
    <source>
        <dbReference type="PROSITE-ProRule" id="PRU10141"/>
    </source>
</evidence>
<feature type="repeat" description="WD" evidence="3">
    <location>
        <begin position="635"/>
        <end position="669"/>
    </location>
</feature>
<dbReference type="SUPFAM" id="SSF56112">
    <property type="entry name" value="Protein kinase-like (PK-like)"/>
    <property type="match status" value="1"/>
</dbReference>
<dbReference type="InterPro" id="IPR001632">
    <property type="entry name" value="WD40_G-protein_beta-like"/>
</dbReference>
<feature type="repeat" description="WD" evidence="3">
    <location>
        <begin position="551"/>
        <end position="592"/>
    </location>
</feature>
<dbReference type="InterPro" id="IPR011009">
    <property type="entry name" value="Kinase-like_dom_sf"/>
</dbReference>
<feature type="repeat" description="WD" evidence="3">
    <location>
        <begin position="455"/>
        <end position="486"/>
    </location>
</feature>
<dbReference type="InterPro" id="IPR015943">
    <property type="entry name" value="WD40/YVTN_repeat-like_dom_sf"/>
</dbReference>
<organism evidence="6 7">
    <name type="scientific">Thermogemmatispora tikiterensis</name>
    <dbReference type="NCBI Taxonomy" id="1825093"/>
    <lineage>
        <taxon>Bacteria</taxon>
        <taxon>Bacillati</taxon>
        <taxon>Chloroflexota</taxon>
        <taxon>Ktedonobacteria</taxon>
        <taxon>Thermogemmatisporales</taxon>
        <taxon>Thermogemmatisporaceae</taxon>
        <taxon>Thermogemmatispora</taxon>
    </lineage>
</organism>
<dbReference type="PANTHER" id="PTHR19848:SF8">
    <property type="entry name" value="F-BOX AND WD REPEAT DOMAIN CONTAINING 7"/>
    <property type="match status" value="1"/>
</dbReference>
<dbReference type="RefSeq" id="WP_189361771.1">
    <property type="nucleotide sequence ID" value="NZ_MCIF01000002.1"/>
</dbReference>
<dbReference type="PROSITE" id="PS50082">
    <property type="entry name" value="WD_REPEATS_2"/>
    <property type="match status" value="7"/>
</dbReference>
<dbReference type="InterPro" id="IPR001680">
    <property type="entry name" value="WD40_rpt"/>
</dbReference>
<keyword evidence="7" id="KW-1185">Reference proteome</keyword>
<dbReference type="EMBL" id="MCIF01000002">
    <property type="protein sequence ID" value="RAQ96488.1"/>
    <property type="molecule type" value="Genomic_DNA"/>
</dbReference>
<dbReference type="Gene3D" id="1.10.510.10">
    <property type="entry name" value="Transferase(Phosphotransferase) domain 1"/>
    <property type="match status" value="1"/>
</dbReference>
<proteinExistence type="predicted"/>
<dbReference type="AlphaFoldDB" id="A0A328VFA8"/>
<dbReference type="CDD" id="cd14014">
    <property type="entry name" value="STKc_PknB_like"/>
    <property type="match status" value="1"/>
</dbReference>
<dbReference type="SUPFAM" id="SSF50978">
    <property type="entry name" value="WD40 repeat-like"/>
    <property type="match status" value="1"/>
</dbReference>
<reference evidence="6 7" key="1">
    <citation type="submission" date="2016-08" db="EMBL/GenBank/DDBJ databases">
        <title>Analysis of Carbohydrate Active Enzymes in Thermogemmatispora T81 Reveals Carbohydrate Degradation Ability.</title>
        <authorList>
            <person name="Tomazini A."/>
            <person name="Lal S."/>
            <person name="Stott M."/>
            <person name="Henrissat B."/>
            <person name="Polikarpov I."/>
            <person name="Sparling R."/>
            <person name="Levin D.B."/>
        </authorList>
    </citation>
    <scope>NUCLEOTIDE SEQUENCE [LARGE SCALE GENOMIC DNA]</scope>
    <source>
        <strain evidence="6 7">T81</strain>
    </source>
</reference>
<dbReference type="PROSITE" id="PS00107">
    <property type="entry name" value="PROTEIN_KINASE_ATP"/>
    <property type="match status" value="1"/>
</dbReference>
<dbReference type="SMART" id="SM00320">
    <property type="entry name" value="WD40"/>
    <property type="match status" value="7"/>
</dbReference>
<name>A0A328VFA8_9CHLR</name>
<feature type="repeat" description="WD" evidence="3">
    <location>
        <begin position="413"/>
        <end position="454"/>
    </location>
</feature>
<dbReference type="InterPro" id="IPR000719">
    <property type="entry name" value="Prot_kinase_dom"/>
</dbReference>
<dbReference type="Proteomes" id="UP000248706">
    <property type="component" value="Unassembled WGS sequence"/>
</dbReference>
<keyword evidence="1 3" id="KW-0853">WD repeat</keyword>
<gene>
    <name evidence="6" type="ORF">A4R35_13150</name>
</gene>
<evidence type="ECO:0000313" key="6">
    <source>
        <dbReference type="EMBL" id="RAQ96488.1"/>
    </source>
</evidence>
<feature type="repeat" description="WD" evidence="3">
    <location>
        <begin position="371"/>
        <end position="412"/>
    </location>
</feature>
<dbReference type="GO" id="GO:0000027">
    <property type="term" value="P:ribosomal large subunit assembly"/>
    <property type="evidence" value="ECO:0007669"/>
    <property type="project" value="TreeGrafter"/>
</dbReference>
<evidence type="ECO:0000256" key="2">
    <source>
        <dbReference type="ARBA" id="ARBA00022737"/>
    </source>
</evidence>
<feature type="repeat" description="WD" evidence="3">
    <location>
        <begin position="593"/>
        <end position="634"/>
    </location>
</feature>
<dbReference type="PRINTS" id="PR00319">
    <property type="entry name" value="GPROTEINB"/>
</dbReference>
<evidence type="ECO:0000259" key="5">
    <source>
        <dbReference type="PROSITE" id="PS50011"/>
    </source>
</evidence>
<dbReference type="InterPro" id="IPR036322">
    <property type="entry name" value="WD40_repeat_dom_sf"/>
</dbReference>